<organism evidence="5 6">
    <name type="scientific">Amycolatopsis pretoriensis</name>
    <dbReference type="NCBI Taxonomy" id="218821"/>
    <lineage>
        <taxon>Bacteria</taxon>
        <taxon>Bacillati</taxon>
        <taxon>Actinomycetota</taxon>
        <taxon>Actinomycetes</taxon>
        <taxon>Pseudonocardiales</taxon>
        <taxon>Pseudonocardiaceae</taxon>
        <taxon>Amycolatopsis</taxon>
    </lineage>
</organism>
<dbReference type="Gene3D" id="1.25.40.10">
    <property type="entry name" value="Tetratricopeptide repeat domain"/>
    <property type="match status" value="2"/>
</dbReference>
<evidence type="ECO:0000256" key="1">
    <source>
        <dbReference type="ARBA" id="ARBA00005820"/>
    </source>
</evidence>
<comment type="similarity">
    <text evidence="1">Belongs to the AfsR/DnrI/RedD regulatory family.</text>
</comment>
<dbReference type="OrthoDB" id="9812579at2"/>
<evidence type="ECO:0000256" key="2">
    <source>
        <dbReference type="ARBA" id="ARBA00023125"/>
    </source>
</evidence>
<dbReference type="InterPro" id="IPR016032">
    <property type="entry name" value="Sig_transdc_resp-reg_C-effctor"/>
</dbReference>
<reference evidence="6" key="1">
    <citation type="submission" date="2016-10" db="EMBL/GenBank/DDBJ databases">
        <authorList>
            <person name="Varghese N."/>
            <person name="Submissions S."/>
        </authorList>
    </citation>
    <scope>NUCLEOTIDE SEQUENCE [LARGE SCALE GENOMIC DNA]</scope>
    <source>
        <strain evidence="6">DSM 44654</strain>
    </source>
</reference>
<feature type="DNA-binding region" description="OmpR/PhoB-type" evidence="3">
    <location>
        <begin position="1"/>
        <end position="88"/>
    </location>
</feature>
<dbReference type="GO" id="GO:0006355">
    <property type="term" value="P:regulation of DNA-templated transcription"/>
    <property type="evidence" value="ECO:0007669"/>
    <property type="project" value="InterPro"/>
</dbReference>
<keyword evidence="2 3" id="KW-0238">DNA-binding</keyword>
<dbReference type="InterPro" id="IPR005158">
    <property type="entry name" value="BTAD"/>
</dbReference>
<gene>
    <name evidence="5" type="ORF">SAMN05421837_105330</name>
</gene>
<evidence type="ECO:0000313" key="6">
    <source>
        <dbReference type="Proteomes" id="UP000198878"/>
    </source>
</evidence>
<proteinExistence type="inferred from homology"/>
<evidence type="ECO:0000259" key="4">
    <source>
        <dbReference type="PROSITE" id="PS51755"/>
    </source>
</evidence>
<dbReference type="PROSITE" id="PS51755">
    <property type="entry name" value="OMPR_PHOB"/>
    <property type="match status" value="1"/>
</dbReference>
<dbReference type="InterPro" id="IPR011990">
    <property type="entry name" value="TPR-like_helical_dom_sf"/>
</dbReference>
<dbReference type="SUPFAM" id="SSF46894">
    <property type="entry name" value="C-terminal effector domain of the bipartite response regulators"/>
    <property type="match status" value="1"/>
</dbReference>
<dbReference type="InterPro" id="IPR001867">
    <property type="entry name" value="OmpR/PhoB-type_DNA-bd"/>
</dbReference>
<dbReference type="GO" id="GO:0003677">
    <property type="term" value="F:DNA binding"/>
    <property type="evidence" value="ECO:0007669"/>
    <property type="project" value="UniProtKB-UniRule"/>
</dbReference>
<dbReference type="SMART" id="SM01043">
    <property type="entry name" value="BTAD"/>
    <property type="match status" value="1"/>
</dbReference>
<accession>A0A1H5QX33</accession>
<dbReference type="Pfam" id="PF25872">
    <property type="entry name" value="HTH_77"/>
    <property type="match status" value="1"/>
</dbReference>
<dbReference type="Gene3D" id="1.10.10.10">
    <property type="entry name" value="Winged helix-like DNA-binding domain superfamily/Winged helix DNA-binding domain"/>
    <property type="match status" value="1"/>
</dbReference>
<name>A0A1H5QX33_9PSEU</name>
<evidence type="ECO:0000256" key="3">
    <source>
        <dbReference type="PROSITE-ProRule" id="PRU01091"/>
    </source>
</evidence>
<dbReference type="GO" id="GO:0016887">
    <property type="term" value="F:ATP hydrolysis activity"/>
    <property type="evidence" value="ECO:0007669"/>
    <property type="project" value="InterPro"/>
</dbReference>
<feature type="domain" description="OmpR/PhoB-type" evidence="4">
    <location>
        <begin position="1"/>
        <end position="88"/>
    </location>
</feature>
<sequence length="945" mass="101203">MLGPTEVEAGGAGVDLGGPLPRRLFTALVMAEGEPVSDGRLAEAVWGSDPPARAAAALQVYVSRLRGAFGSGGRDLLERTGSGYRLRVPPGAVDADRFVRQVERGRQLLAEDNAAPALHAFTEALTWWHGEPYADLLAGPDVLAARSRLVELREVAIEERLAARLSTGDAPGAVAELDAAVQAAPYRERRWALLILGLYRCGRQGDALAALRRVRGLLAAELGVDPGPELQRLERLVLAQDLRLLLPETPSAAPPAPAGGLAAARGFARPLSSFLGRDRELTTVARLLAERRLVTLVGPAGVGKTRLVVEYAATLPDADGPWLVRLADVGQPEVIVHAIANAVGLAQVAGEPRQALRDALAGRAGLLVLDNCEHLVGATAELTIELLAACPTLRVLATSREPLGVDGEATLTVHPLPLRAGDGTDGSAMALLLDRIRAVRPGWTPTDEERALARQVCAALDGLPLAIELAAARARLLGLGEIAEYLHDRFALLGPVARGSLAPHATLQAAIAWSVELLSDDDRELLLRLWPFEGGFPLEAAEAVRPVGSAGTSALESLSSLVTRSVVSADTTVTPTRYRLLETIRAYCQAIDPDPGDTRRAHASWVRDLAAQCTADVRGQRHGGRALRILDRELPNLRAGIAHDLTHQPEHALRTVGLLDWFWLRNGHSAEGRRLIDTALRAAPHAAHANRARAYLARVISAALFADEAEVRRMFEEARVAIGEPADDEHRALYASLQYYRAMFWLTTGQVQDSHDAADEAVAIGTRLGLDWIRIAGLRTRSAALIHLGHVAAGEAGLIDTIEQAQRTGQSWSAGWSELALALSYLNRAHTDPSRAIDALCRALERFRHQEDSVFTLAVLHTGVHALVLAGRPHDAGQLRAAVHHHAVRLGFRPDLLRRFGSPDSDHVVDTALGPDDRDTAAAEGAALSWLDMIDLLTSARTAPG</sequence>
<dbReference type="Proteomes" id="UP000198878">
    <property type="component" value="Unassembled WGS sequence"/>
</dbReference>
<evidence type="ECO:0000313" key="5">
    <source>
        <dbReference type="EMBL" id="SEF30673.1"/>
    </source>
</evidence>
<dbReference type="CDD" id="cd15831">
    <property type="entry name" value="BTAD"/>
    <property type="match status" value="1"/>
</dbReference>
<dbReference type="AlphaFoldDB" id="A0A1H5QX33"/>
<dbReference type="SUPFAM" id="SSF48452">
    <property type="entry name" value="TPR-like"/>
    <property type="match status" value="1"/>
</dbReference>
<dbReference type="EMBL" id="FNUJ01000005">
    <property type="protein sequence ID" value="SEF30673.1"/>
    <property type="molecule type" value="Genomic_DNA"/>
</dbReference>
<dbReference type="GO" id="GO:0000160">
    <property type="term" value="P:phosphorelay signal transduction system"/>
    <property type="evidence" value="ECO:0007669"/>
    <property type="project" value="InterPro"/>
</dbReference>
<dbReference type="SMART" id="SM00862">
    <property type="entry name" value="Trans_reg_C"/>
    <property type="match status" value="1"/>
</dbReference>
<keyword evidence="6" id="KW-1185">Reference proteome</keyword>
<dbReference type="InterPro" id="IPR058852">
    <property type="entry name" value="HTH_77"/>
</dbReference>
<dbReference type="Pfam" id="PF00486">
    <property type="entry name" value="Trans_reg_C"/>
    <property type="match status" value="1"/>
</dbReference>
<protein>
    <submittedName>
        <fullName evidence="5">Predicted ATPase</fullName>
    </submittedName>
</protein>
<dbReference type="SUPFAM" id="SSF52540">
    <property type="entry name" value="P-loop containing nucleoside triphosphate hydrolases"/>
    <property type="match status" value="1"/>
</dbReference>
<dbReference type="Gene3D" id="3.40.50.300">
    <property type="entry name" value="P-loop containing nucleotide triphosphate hydrolases"/>
    <property type="match status" value="1"/>
</dbReference>
<dbReference type="Pfam" id="PF03704">
    <property type="entry name" value="BTAD"/>
    <property type="match status" value="1"/>
</dbReference>
<dbReference type="RefSeq" id="WP_143051018.1">
    <property type="nucleotide sequence ID" value="NZ_FNUJ01000005.1"/>
</dbReference>
<dbReference type="PANTHER" id="PTHR47691">
    <property type="entry name" value="REGULATOR-RELATED"/>
    <property type="match status" value="1"/>
</dbReference>
<dbReference type="Pfam" id="PF13401">
    <property type="entry name" value="AAA_22"/>
    <property type="match status" value="1"/>
</dbReference>
<dbReference type="InterPro" id="IPR027417">
    <property type="entry name" value="P-loop_NTPase"/>
</dbReference>
<dbReference type="InterPro" id="IPR036388">
    <property type="entry name" value="WH-like_DNA-bd_sf"/>
</dbReference>
<dbReference type="PANTHER" id="PTHR47691:SF3">
    <property type="entry name" value="HTH-TYPE TRANSCRIPTIONAL REGULATOR RV0890C-RELATED"/>
    <property type="match status" value="1"/>
</dbReference>
<dbReference type="InterPro" id="IPR049945">
    <property type="entry name" value="AAA_22"/>
</dbReference>